<dbReference type="RefSeq" id="WP_151022771.1">
    <property type="nucleotide sequence ID" value="NZ_BAAAEB010000035.1"/>
</dbReference>
<protein>
    <submittedName>
        <fullName evidence="1">Uncharacterized protein</fullName>
    </submittedName>
</protein>
<evidence type="ECO:0000313" key="3">
    <source>
        <dbReference type="Proteomes" id="UP000542973"/>
    </source>
</evidence>
<sequence length="94" mass="10289">MVDIYVVAQELSMGKRKVLDERAMQLAEALIPALAEYALRRARDRALTLGGTVLEAIDGKLVETSVDASQRFIANLPPATPIRPGSKRLRSRGD</sequence>
<proteinExistence type="predicted"/>
<dbReference type="GeneID" id="70688913"/>
<reference evidence="2" key="2">
    <citation type="submission" date="2022-06" db="EMBL/GenBank/DDBJ databases">
        <title>Complete genome sequence and characterization of Cupriavidus gilardii QJ1 isolated from contaminating cells.</title>
        <authorList>
            <person name="Qi J."/>
        </authorList>
    </citation>
    <scope>NUCLEOTIDE SEQUENCE</scope>
    <source>
        <strain evidence="2">QJ1</strain>
    </source>
</reference>
<accession>A0A6N1BD15</accession>
<dbReference type="AlphaFoldDB" id="A0A6N1BD15"/>
<keyword evidence="4" id="KW-1185">Reference proteome</keyword>
<dbReference type="Proteomes" id="UP000542973">
    <property type="component" value="Unassembled WGS sequence"/>
</dbReference>
<reference evidence="1 3" key="1">
    <citation type="submission" date="2020-05" db="EMBL/GenBank/DDBJ databases">
        <title>MicrobeNet Type strains.</title>
        <authorList>
            <person name="Nicholson A.C."/>
        </authorList>
    </citation>
    <scope>NUCLEOTIDE SEQUENCE [LARGE SCALE GENOMIC DNA]</scope>
    <source>
        <strain evidence="1 3">ATCC 700815</strain>
    </source>
</reference>
<dbReference type="Proteomes" id="UP001056648">
    <property type="component" value="Chromosome 2"/>
</dbReference>
<gene>
    <name evidence="1" type="ORF">HLB16_18055</name>
    <name evidence="2" type="ORF">NDR89_25385</name>
</gene>
<dbReference type="EMBL" id="CP098736">
    <property type="protein sequence ID" value="USE79895.1"/>
    <property type="molecule type" value="Genomic_DNA"/>
</dbReference>
<organism evidence="1 3">
    <name type="scientific">Cupriavidus gilardii</name>
    <dbReference type="NCBI Taxonomy" id="82541"/>
    <lineage>
        <taxon>Bacteria</taxon>
        <taxon>Pseudomonadati</taxon>
        <taxon>Pseudomonadota</taxon>
        <taxon>Betaproteobacteria</taxon>
        <taxon>Burkholderiales</taxon>
        <taxon>Burkholderiaceae</taxon>
        <taxon>Cupriavidus</taxon>
    </lineage>
</organism>
<evidence type="ECO:0000313" key="1">
    <source>
        <dbReference type="EMBL" id="NNH12776.1"/>
    </source>
</evidence>
<evidence type="ECO:0000313" key="2">
    <source>
        <dbReference type="EMBL" id="USE79895.1"/>
    </source>
</evidence>
<evidence type="ECO:0000313" key="4">
    <source>
        <dbReference type="Proteomes" id="UP001056648"/>
    </source>
</evidence>
<name>A0A6N1BD15_9BURK</name>
<dbReference type="EMBL" id="JABEMD010000033">
    <property type="protein sequence ID" value="NNH12776.1"/>
    <property type="molecule type" value="Genomic_DNA"/>
</dbReference>